<comment type="similarity">
    <text evidence="1 4">Belongs to the eukaryotic ribosomal protein eS8 family.</text>
</comment>
<dbReference type="GO" id="GO:0005840">
    <property type="term" value="C:ribosome"/>
    <property type="evidence" value="ECO:0007669"/>
    <property type="project" value="UniProtKB-KW"/>
</dbReference>
<accession>A0ABQ9X8P6</accession>
<dbReference type="EMBL" id="JARBJD010000194">
    <property type="protein sequence ID" value="KAK2947643.1"/>
    <property type="molecule type" value="Genomic_DNA"/>
</dbReference>
<keyword evidence="9" id="KW-1185">Reference proteome</keyword>
<dbReference type="NCBIfam" id="TIGR00307">
    <property type="entry name" value="eS8"/>
    <property type="match status" value="1"/>
</dbReference>
<keyword evidence="3 4" id="KW-0687">Ribonucleoprotein</keyword>
<dbReference type="InterPro" id="IPR042563">
    <property type="entry name" value="Ribosomal_protein_eS8_euk"/>
</dbReference>
<keyword evidence="2 4" id="KW-0689">Ribosomal protein</keyword>
<evidence type="ECO:0000256" key="3">
    <source>
        <dbReference type="ARBA" id="ARBA00023274"/>
    </source>
</evidence>
<evidence type="ECO:0000256" key="4">
    <source>
        <dbReference type="RuleBase" id="RU000669"/>
    </source>
</evidence>
<dbReference type="InterPro" id="IPR001047">
    <property type="entry name" value="Ribosomal_eS8"/>
</dbReference>
<evidence type="ECO:0000256" key="1">
    <source>
        <dbReference type="ARBA" id="ARBA00005257"/>
    </source>
</evidence>
<gene>
    <name evidence="7" type="ORF">BLNAU_10304</name>
    <name evidence="6" type="ORF">BLNAU_17395</name>
    <name evidence="8" type="ORF">BLNAU_509</name>
</gene>
<evidence type="ECO:0000313" key="7">
    <source>
        <dbReference type="EMBL" id="KAK2954649.1"/>
    </source>
</evidence>
<feature type="region of interest" description="Disordered" evidence="5">
    <location>
        <begin position="1"/>
        <end position="22"/>
    </location>
</feature>
<dbReference type="EMBL" id="JARBJD010000075">
    <property type="protein sequence ID" value="KAK2954649.1"/>
    <property type="molecule type" value="Genomic_DNA"/>
</dbReference>
<name>A0ABQ9X8P6_9EUKA</name>
<dbReference type="CDD" id="cd11380">
    <property type="entry name" value="Ribosomal_S8e_like"/>
    <property type="match status" value="1"/>
</dbReference>
<evidence type="ECO:0000256" key="5">
    <source>
        <dbReference type="SAM" id="MobiDB-lite"/>
    </source>
</evidence>
<dbReference type="Proteomes" id="UP001281761">
    <property type="component" value="Unassembled WGS sequence"/>
</dbReference>
<dbReference type="EMBL" id="JARBJD010000002">
    <property type="protein sequence ID" value="KAK2964592.1"/>
    <property type="molecule type" value="Genomic_DNA"/>
</dbReference>
<evidence type="ECO:0000256" key="2">
    <source>
        <dbReference type="ARBA" id="ARBA00022980"/>
    </source>
</evidence>
<protein>
    <recommendedName>
        <fullName evidence="4">40S ribosomal protein S8</fullName>
    </recommendedName>
</protein>
<dbReference type="InterPro" id="IPR022309">
    <property type="entry name" value="Ribosomal_Se8/biogenesis_NSA2"/>
</dbReference>
<feature type="compositionally biased region" description="Basic residues" evidence="5">
    <location>
        <begin position="8"/>
        <end position="22"/>
    </location>
</feature>
<dbReference type="Gene3D" id="3.10.290.70">
    <property type="match status" value="1"/>
</dbReference>
<dbReference type="Gene3D" id="1.10.168.20">
    <property type="entry name" value="Ribosomal protein S8e, subdomain"/>
    <property type="match status" value="1"/>
</dbReference>
<organism evidence="6 9">
    <name type="scientific">Blattamonas nauphoetae</name>
    <dbReference type="NCBI Taxonomy" id="2049346"/>
    <lineage>
        <taxon>Eukaryota</taxon>
        <taxon>Metamonada</taxon>
        <taxon>Preaxostyla</taxon>
        <taxon>Oxymonadida</taxon>
        <taxon>Blattamonas</taxon>
    </lineage>
</organism>
<evidence type="ECO:0000313" key="9">
    <source>
        <dbReference type="Proteomes" id="UP001281761"/>
    </source>
</evidence>
<comment type="caution">
    <text evidence="6">The sequence shown here is derived from an EMBL/GenBank/DDBJ whole genome shotgun (WGS) entry which is preliminary data.</text>
</comment>
<sequence length="213" mass="24306">MGITRDSVHKRRATSGKQKAWRKKRNFEIGRPAAMTHLGGVRIHPVRCRGGMIKHRALRLESGNFSWGTEVTTHKCRIINVVYNASNNELVRTKTLVKGAIVEIDSSPFASWYEKHYGVTIGKQKQVKAVKGQKQEEKKEEVEKVSHRVLQKREQRYKGVSLDQSLADQFQQGRLYARISSRPGQTGRADGYILEGPELDFYVKKLSKKKSSK</sequence>
<dbReference type="Pfam" id="PF01201">
    <property type="entry name" value="Ribosomal_S8e"/>
    <property type="match status" value="1"/>
</dbReference>
<reference evidence="6 9" key="1">
    <citation type="journal article" date="2022" name="bioRxiv">
        <title>Genomics of Preaxostyla Flagellates Illuminates Evolutionary Transitions and the Path Towards Mitochondrial Loss.</title>
        <authorList>
            <person name="Novak L.V.F."/>
            <person name="Treitli S.C."/>
            <person name="Pyrih J."/>
            <person name="Halakuc P."/>
            <person name="Pipaliya S.V."/>
            <person name="Vacek V."/>
            <person name="Brzon O."/>
            <person name="Soukal P."/>
            <person name="Eme L."/>
            <person name="Dacks J.B."/>
            <person name="Karnkowska A."/>
            <person name="Elias M."/>
            <person name="Hampl V."/>
        </authorList>
    </citation>
    <scope>NUCLEOTIDE SEQUENCE [LARGE SCALE GENOMIC DNA]</scope>
    <source>
        <strain evidence="6">NAU3</strain>
        <tissue evidence="6">Gut</tissue>
    </source>
</reference>
<proteinExistence type="inferred from homology"/>
<evidence type="ECO:0000313" key="8">
    <source>
        <dbReference type="EMBL" id="KAK2964592.1"/>
    </source>
</evidence>
<evidence type="ECO:0000313" key="6">
    <source>
        <dbReference type="EMBL" id="KAK2947643.1"/>
    </source>
</evidence>
<dbReference type="PANTHER" id="PTHR10394">
    <property type="entry name" value="40S RIBOSOMAL PROTEIN S8"/>
    <property type="match status" value="1"/>
</dbReference>